<dbReference type="InterPro" id="IPR050148">
    <property type="entry name" value="Terpene_synthase-like"/>
</dbReference>
<keyword evidence="4" id="KW-1185">Reference proteome</keyword>
<dbReference type="InterPro" id="IPR008930">
    <property type="entry name" value="Terpenoid_cyclase/PrenylTrfase"/>
</dbReference>
<dbReference type="GO" id="GO:0016114">
    <property type="term" value="P:terpenoid biosynthetic process"/>
    <property type="evidence" value="ECO:0007669"/>
    <property type="project" value="InterPro"/>
</dbReference>
<protein>
    <submittedName>
        <fullName evidence="3">Selinene synthase</fullName>
    </submittedName>
</protein>
<feature type="domain" description="Terpene synthase N-terminal" evidence="2">
    <location>
        <begin position="44"/>
        <end position="119"/>
    </location>
</feature>
<dbReference type="SUPFAM" id="SSF48239">
    <property type="entry name" value="Terpenoid cyclases/Protein prenyltransferases"/>
    <property type="match status" value="1"/>
</dbReference>
<sequence length="135" mass="15540">MEYLSAQHLMFQICMRDWGRYIVKTDNHKSEVAIGDGEGEVNRKQDVFMKFLDEGGKFKKAFNEDMEGLISLYEAAHLGVNNEEIMSQALDYSKEQLKKSMNGCLKSQYHMLKEAENALELPRHMRMVVEDIGTG</sequence>
<reference evidence="3" key="2">
    <citation type="submission" date="2023-06" db="EMBL/GenBank/DDBJ databases">
        <authorList>
            <person name="Ma L."/>
            <person name="Liu K.-W."/>
            <person name="Li Z."/>
            <person name="Hsiao Y.-Y."/>
            <person name="Qi Y."/>
            <person name="Fu T."/>
            <person name="Tang G."/>
            <person name="Zhang D."/>
            <person name="Sun W.-H."/>
            <person name="Liu D.-K."/>
            <person name="Li Y."/>
            <person name="Chen G.-Z."/>
            <person name="Liu X.-D."/>
            <person name="Liao X.-Y."/>
            <person name="Jiang Y.-T."/>
            <person name="Yu X."/>
            <person name="Hao Y."/>
            <person name="Huang J."/>
            <person name="Zhao X.-W."/>
            <person name="Ke S."/>
            <person name="Chen Y.-Y."/>
            <person name="Wu W.-L."/>
            <person name="Hsu J.-L."/>
            <person name="Lin Y.-F."/>
            <person name="Huang M.-D."/>
            <person name="Li C.-Y."/>
            <person name="Huang L."/>
            <person name="Wang Z.-W."/>
            <person name="Zhao X."/>
            <person name="Zhong W.-Y."/>
            <person name="Peng D.-H."/>
            <person name="Ahmad S."/>
            <person name="Lan S."/>
            <person name="Zhang J.-S."/>
            <person name="Tsai W.-C."/>
            <person name="Van De Peer Y."/>
            <person name="Liu Z.-J."/>
        </authorList>
    </citation>
    <scope>NUCLEOTIDE SEQUENCE</scope>
    <source>
        <strain evidence="3">CP</strain>
        <tissue evidence="3">Leaves</tissue>
    </source>
</reference>
<keyword evidence="1" id="KW-0460">Magnesium</keyword>
<name>A0AAV9DYR6_ACOCL</name>
<dbReference type="Gene3D" id="1.50.10.130">
    <property type="entry name" value="Terpene synthase, N-terminal domain"/>
    <property type="match status" value="1"/>
</dbReference>
<evidence type="ECO:0000256" key="1">
    <source>
        <dbReference type="ARBA" id="ARBA00022842"/>
    </source>
</evidence>
<evidence type="ECO:0000259" key="2">
    <source>
        <dbReference type="Pfam" id="PF01397"/>
    </source>
</evidence>
<dbReference type="InterPro" id="IPR036965">
    <property type="entry name" value="Terpene_synth_N_sf"/>
</dbReference>
<reference evidence="3" key="1">
    <citation type="journal article" date="2023" name="Nat. Commun.">
        <title>Diploid and tetraploid genomes of Acorus and the evolution of monocots.</title>
        <authorList>
            <person name="Ma L."/>
            <person name="Liu K.W."/>
            <person name="Li Z."/>
            <person name="Hsiao Y.Y."/>
            <person name="Qi Y."/>
            <person name="Fu T."/>
            <person name="Tang G.D."/>
            <person name="Zhang D."/>
            <person name="Sun W.H."/>
            <person name="Liu D.K."/>
            <person name="Li Y."/>
            <person name="Chen G.Z."/>
            <person name="Liu X.D."/>
            <person name="Liao X.Y."/>
            <person name="Jiang Y.T."/>
            <person name="Yu X."/>
            <person name="Hao Y."/>
            <person name="Huang J."/>
            <person name="Zhao X.W."/>
            <person name="Ke S."/>
            <person name="Chen Y.Y."/>
            <person name="Wu W.L."/>
            <person name="Hsu J.L."/>
            <person name="Lin Y.F."/>
            <person name="Huang M.D."/>
            <person name="Li C.Y."/>
            <person name="Huang L."/>
            <person name="Wang Z.W."/>
            <person name="Zhao X."/>
            <person name="Zhong W.Y."/>
            <person name="Peng D.H."/>
            <person name="Ahmad S."/>
            <person name="Lan S."/>
            <person name="Zhang J.S."/>
            <person name="Tsai W.C."/>
            <person name="Van de Peer Y."/>
            <person name="Liu Z.J."/>
        </authorList>
    </citation>
    <scope>NUCLEOTIDE SEQUENCE</scope>
    <source>
        <strain evidence="3">CP</strain>
    </source>
</reference>
<accession>A0AAV9DYR6</accession>
<dbReference type="PANTHER" id="PTHR31225:SF137">
    <property type="entry name" value="TERPENE SYNTHASE 11-RELATED"/>
    <property type="match status" value="1"/>
</dbReference>
<dbReference type="PANTHER" id="PTHR31225">
    <property type="entry name" value="OS04G0344100 PROTEIN-RELATED"/>
    <property type="match status" value="1"/>
</dbReference>
<evidence type="ECO:0000313" key="3">
    <source>
        <dbReference type="EMBL" id="KAK1305167.1"/>
    </source>
</evidence>
<evidence type="ECO:0000313" key="4">
    <source>
        <dbReference type="Proteomes" id="UP001180020"/>
    </source>
</evidence>
<gene>
    <name evidence="3" type="primary">SES</name>
    <name evidence="3" type="ORF">QJS10_CPB11g01127</name>
</gene>
<dbReference type="Proteomes" id="UP001180020">
    <property type="component" value="Unassembled WGS sequence"/>
</dbReference>
<proteinExistence type="predicted"/>
<dbReference type="AlphaFoldDB" id="A0AAV9DYR6"/>
<dbReference type="GO" id="GO:0010333">
    <property type="term" value="F:terpene synthase activity"/>
    <property type="evidence" value="ECO:0007669"/>
    <property type="project" value="InterPro"/>
</dbReference>
<dbReference type="Pfam" id="PF01397">
    <property type="entry name" value="Terpene_synth"/>
    <property type="match status" value="1"/>
</dbReference>
<comment type="caution">
    <text evidence="3">The sequence shown here is derived from an EMBL/GenBank/DDBJ whole genome shotgun (WGS) entry which is preliminary data.</text>
</comment>
<dbReference type="InterPro" id="IPR001906">
    <property type="entry name" value="Terpene_synth_N"/>
</dbReference>
<organism evidence="3 4">
    <name type="scientific">Acorus calamus</name>
    <name type="common">Sweet flag</name>
    <dbReference type="NCBI Taxonomy" id="4465"/>
    <lineage>
        <taxon>Eukaryota</taxon>
        <taxon>Viridiplantae</taxon>
        <taxon>Streptophyta</taxon>
        <taxon>Embryophyta</taxon>
        <taxon>Tracheophyta</taxon>
        <taxon>Spermatophyta</taxon>
        <taxon>Magnoliopsida</taxon>
        <taxon>Liliopsida</taxon>
        <taxon>Acoraceae</taxon>
        <taxon>Acorus</taxon>
    </lineage>
</organism>
<dbReference type="EMBL" id="JAUJYO010000011">
    <property type="protein sequence ID" value="KAK1305167.1"/>
    <property type="molecule type" value="Genomic_DNA"/>
</dbReference>